<evidence type="ECO:0000256" key="1">
    <source>
        <dbReference type="SAM" id="MobiDB-lite"/>
    </source>
</evidence>
<reference evidence="2 3" key="1">
    <citation type="submission" date="2018-09" db="EMBL/GenBank/DDBJ databases">
        <authorList>
            <person name="Peiro R."/>
            <person name="Begona"/>
            <person name="Cbmso G."/>
            <person name="Lopez M."/>
            <person name="Gonzalez S."/>
        </authorList>
    </citation>
    <scope>NUCLEOTIDE SEQUENCE [LARGE SCALE GENOMIC DNA]</scope>
</reference>
<feature type="region of interest" description="Disordered" evidence="1">
    <location>
        <begin position="117"/>
        <end position="136"/>
    </location>
</feature>
<accession>A0A3P3YXH8</accession>
<dbReference type="AlphaFoldDB" id="A0A3P3YXH8"/>
<proteinExistence type="predicted"/>
<sequence length="248" mass="26475">MANSHENTAAAAASTAAVRPLSYVSLRSHDEKRVILPVAAAAGSRVLHGIFQGLYVMQLHQCTSPADQPTHGQEERHPAVEEGVWQGELYTAKPSGGNRSSSSSDVPSKVLNSAAVKMEDSTPVIEDEDDSEEADTNLQASDAVYRSYAAVFPSNVACVPPPPLSLPSAAHVAAEPPPCVPPLLDVPIRSLESSTLMRVAEFLVVKTTLASHPHYLHETDVFGDLDRTSEQDQLVAMQVLLGADFLNC</sequence>
<organism evidence="2 3">
    <name type="scientific">Leishmania braziliensis MHOM/BR/75/M2904</name>
    <dbReference type="NCBI Taxonomy" id="420245"/>
    <lineage>
        <taxon>Eukaryota</taxon>
        <taxon>Discoba</taxon>
        <taxon>Euglenozoa</taxon>
        <taxon>Kinetoplastea</taxon>
        <taxon>Metakinetoplastina</taxon>
        <taxon>Trypanosomatida</taxon>
        <taxon>Trypanosomatidae</taxon>
        <taxon>Leishmaniinae</taxon>
        <taxon>Leishmania</taxon>
        <taxon>Leishmania braziliensis species complex</taxon>
    </lineage>
</organism>
<dbReference type="EMBL" id="LS997603">
    <property type="protein sequence ID" value="SYZ62662.1"/>
    <property type="molecule type" value="Genomic_DNA"/>
</dbReference>
<gene>
    <name evidence="2" type="ORF">LBRM2904_04.1030</name>
</gene>
<evidence type="ECO:0000313" key="2">
    <source>
        <dbReference type="EMBL" id="SYZ62662.1"/>
    </source>
</evidence>
<name>A0A3P3YXH8_LEIBR</name>
<protein>
    <submittedName>
        <fullName evidence="2">Hypothetical_protein</fullName>
    </submittedName>
</protein>
<evidence type="ECO:0000313" key="3">
    <source>
        <dbReference type="Proteomes" id="UP000319462"/>
    </source>
</evidence>
<dbReference type="RefSeq" id="XP_001561753.1">
    <property type="nucleotide sequence ID" value="XM_001561703.1"/>
</dbReference>
<dbReference type="VEuPathDB" id="TriTrypDB:LbrM.04.0700"/>
<feature type="compositionally biased region" description="Acidic residues" evidence="1">
    <location>
        <begin position="125"/>
        <end position="135"/>
    </location>
</feature>
<dbReference type="Proteomes" id="UP000319462">
    <property type="component" value="Chromosome 4"/>
</dbReference>
<dbReference type="KEGG" id="lbz:LBRM_04_0700"/>